<name>A0A927GXB0_9GAMM</name>
<comment type="similarity">
    <text evidence="1">Belongs to the RelE toxin family.</text>
</comment>
<evidence type="ECO:0000256" key="2">
    <source>
        <dbReference type="ARBA" id="ARBA00022649"/>
    </source>
</evidence>
<dbReference type="AlphaFoldDB" id="A0A927GXB0"/>
<reference evidence="3" key="1">
    <citation type="submission" date="2020-09" db="EMBL/GenBank/DDBJ databases">
        <authorList>
            <person name="Yoon J.-W."/>
        </authorList>
    </citation>
    <scope>NUCLEOTIDE SEQUENCE</scope>
    <source>
        <strain evidence="3">KMU-158</strain>
    </source>
</reference>
<comment type="caution">
    <text evidence="3">The sequence shown here is derived from an EMBL/GenBank/DDBJ whole genome shotgun (WGS) entry which is preliminary data.</text>
</comment>
<dbReference type="EMBL" id="JACXLD010000007">
    <property type="protein sequence ID" value="MBD2859817.1"/>
    <property type="molecule type" value="Genomic_DNA"/>
</dbReference>
<dbReference type="InterPro" id="IPR051803">
    <property type="entry name" value="TA_system_RelE-like_toxin"/>
</dbReference>
<dbReference type="Pfam" id="PF05016">
    <property type="entry name" value="ParE_toxin"/>
    <property type="match status" value="1"/>
</dbReference>
<keyword evidence="4" id="KW-1185">Reference proteome</keyword>
<accession>A0A927GXB0</accession>
<dbReference type="InterPro" id="IPR007712">
    <property type="entry name" value="RelE/ParE_toxin"/>
</dbReference>
<keyword evidence="2" id="KW-1277">Toxin-antitoxin system</keyword>
<sequence>MKLSISDSAFQDLENISKYYAEEGVPELGNRITEEIVTKLERLIDHPDLGRVVPEFNLNHIRELIHPPFRLVYLREAKAITIIRVWRSERILLLPKSD</sequence>
<gene>
    <name evidence="3" type="ORF">IB286_12460</name>
</gene>
<dbReference type="Gene3D" id="3.30.2310.20">
    <property type="entry name" value="RelE-like"/>
    <property type="match status" value="1"/>
</dbReference>
<dbReference type="InterPro" id="IPR035093">
    <property type="entry name" value="RelE/ParE_toxin_dom_sf"/>
</dbReference>
<proteinExistence type="inferred from homology"/>
<dbReference type="PANTHER" id="PTHR33755:SF5">
    <property type="entry name" value="TYPE II TOXIN-ANTITOXIN SYSTEM RELE_PARE FAMILY TOXIN"/>
    <property type="match status" value="1"/>
</dbReference>
<evidence type="ECO:0000256" key="1">
    <source>
        <dbReference type="ARBA" id="ARBA00006226"/>
    </source>
</evidence>
<dbReference type="Proteomes" id="UP000610558">
    <property type="component" value="Unassembled WGS sequence"/>
</dbReference>
<evidence type="ECO:0000313" key="3">
    <source>
        <dbReference type="EMBL" id="MBD2859817.1"/>
    </source>
</evidence>
<organism evidence="3 4">
    <name type="scientific">Spongiibacter pelagi</name>
    <dbReference type="NCBI Taxonomy" id="2760804"/>
    <lineage>
        <taxon>Bacteria</taxon>
        <taxon>Pseudomonadati</taxon>
        <taxon>Pseudomonadota</taxon>
        <taxon>Gammaproteobacteria</taxon>
        <taxon>Cellvibrionales</taxon>
        <taxon>Spongiibacteraceae</taxon>
        <taxon>Spongiibacter</taxon>
    </lineage>
</organism>
<dbReference type="PANTHER" id="PTHR33755">
    <property type="entry name" value="TOXIN PARE1-RELATED"/>
    <property type="match status" value="1"/>
</dbReference>
<evidence type="ECO:0000313" key="4">
    <source>
        <dbReference type="Proteomes" id="UP000610558"/>
    </source>
</evidence>
<dbReference type="RefSeq" id="WP_190766036.1">
    <property type="nucleotide sequence ID" value="NZ_JACXLD010000007.1"/>
</dbReference>
<protein>
    <submittedName>
        <fullName evidence="3">Type II toxin-antitoxin system RelE/ParE family toxin</fullName>
    </submittedName>
</protein>